<reference evidence="1 2" key="1">
    <citation type="journal article" date="2016" name="Mol. Biol. Evol.">
        <title>Comparative Genomics of Early-Diverging Mushroom-Forming Fungi Provides Insights into the Origins of Lignocellulose Decay Capabilities.</title>
        <authorList>
            <person name="Nagy L.G."/>
            <person name="Riley R."/>
            <person name="Tritt A."/>
            <person name="Adam C."/>
            <person name="Daum C."/>
            <person name="Floudas D."/>
            <person name="Sun H."/>
            <person name="Yadav J.S."/>
            <person name="Pangilinan J."/>
            <person name="Larsson K.H."/>
            <person name="Matsuura K."/>
            <person name="Barry K."/>
            <person name="Labutti K."/>
            <person name="Kuo R."/>
            <person name="Ohm R.A."/>
            <person name="Bhattacharya S.S."/>
            <person name="Shirouzu T."/>
            <person name="Yoshinaga Y."/>
            <person name="Martin F.M."/>
            <person name="Grigoriev I.V."/>
            <person name="Hibbett D.S."/>
        </authorList>
    </citation>
    <scope>NUCLEOTIDE SEQUENCE [LARGE SCALE GENOMIC DNA]</scope>
    <source>
        <strain evidence="1 2">HHB14362 ss-1</strain>
    </source>
</reference>
<name>A0A165RBQ9_9AGAM</name>
<evidence type="ECO:0000313" key="1">
    <source>
        <dbReference type="EMBL" id="KZT23583.1"/>
    </source>
</evidence>
<dbReference type="Proteomes" id="UP000076761">
    <property type="component" value="Unassembled WGS sequence"/>
</dbReference>
<sequence length="192" mass="21637">MSDLSIESKSSTKTHDVKASMYVSDINGPLAKEVPRHENSYLPAIPSSPDLQPPRYNHQQLVILRLTASHNTYYGLTRARGSRVASSRGWRYPLPSHSSSHGNFRATKTCRIQAESHAYLSHKIDRVTRTCTSLSRKLMLTVEWVGEKTDHLARLNCSFRARGNRKSEFRAAYCLSVKSYRARGGQESAART</sequence>
<accession>A0A165RBQ9</accession>
<dbReference type="InParanoid" id="A0A165RBQ9"/>
<proteinExistence type="predicted"/>
<dbReference type="AlphaFoldDB" id="A0A165RBQ9"/>
<keyword evidence="2" id="KW-1185">Reference proteome</keyword>
<protein>
    <submittedName>
        <fullName evidence="1">Uncharacterized protein</fullName>
    </submittedName>
</protein>
<dbReference type="EMBL" id="KV425584">
    <property type="protein sequence ID" value="KZT23583.1"/>
    <property type="molecule type" value="Genomic_DNA"/>
</dbReference>
<evidence type="ECO:0000313" key="2">
    <source>
        <dbReference type="Proteomes" id="UP000076761"/>
    </source>
</evidence>
<gene>
    <name evidence="1" type="ORF">NEOLEDRAFT_539436</name>
</gene>
<organism evidence="1 2">
    <name type="scientific">Neolentinus lepideus HHB14362 ss-1</name>
    <dbReference type="NCBI Taxonomy" id="1314782"/>
    <lineage>
        <taxon>Eukaryota</taxon>
        <taxon>Fungi</taxon>
        <taxon>Dikarya</taxon>
        <taxon>Basidiomycota</taxon>
        <taxon>Agaricomycotina</taxon>
        <taxon>Agaricomycetes</taxon>
        <taxon>Gloeophyllales</taxon>
        <taxon>Gloeophyllaceae</taxon>
        <taxon>Neolentinus</taxon>
    </lineage>
</organism>